<dbReference type="PATRIC" id="fig|1410657.5.peg.1521"/>
<keyword evidence="2" id="KW-0813">Transport</keyword>
<keyword evidence="3" id="KW-1003">Cell membrane</keyword>
<keyword evidence="5" id="KW-0547">Nucleotide-binding</keyword>
<dbReference type="InterPro" id="IPR003593">
    <property type="entry name" value="AAA+_ATPase"/>
</dbReference>
<protein>
    <submittedName>
        <fullName evidence="12">ABC transporter ATP-binding protein</fullName>
    </submittedName>
</protein>
<accession>A0A0R2HD93</accession>
<dbReference type="CDD" id="cd18548">
    <property type="entry name" value="ABC_6TM_Tm287_like"/>
    <property type="match status" value="1"/>
</dbReference>
<sequence length="761" mass="84458">MWKLRKYMMKYWYLFVLAILFIFGQVATELALPDAMSNIVSNGIQSGGFVNGVAEVLSKESYDALLDVSSSKDQKLIKTSYTLTNKKDLSEDVKDRFKNIKEDVYVLKEDVDQDELSDSLSKRIIVVNMLTHANMNSEQFESFKEMAEKQIAYLIAKGEKEQSSLMKKALKEGNALFFVKQMPSSKQKEIYSAIETQIENMGETNLNIAAGSAVKNEYKKLGGDTDQVQNSYIKNAGVRMLMVALTGAVASIVSALFASLLASKIARDLRVALFKKVESFSQEEMNQFSTASLITRSTNDITQIQSVITMFVRMICYAPVLGVGALLRAIEGSASMTWVIAIVIVIIFVILLVTFMIAMPKFKIIQSLIDRLNLRMRENLSGVLVIRAFGNEKEAERRFDESNKDLMKINLFVNRMMSSLMPIMMFLMNAVSVVIIYVGAKQIDLGNIAIGDMMAFLQYSIMVIMGFLMIAVIAIIVPRASISASRIAEVLDTDCQIKEASEVKDFNEEEKGVISFDHVSFSYPGADAPVLNDISFVAHPGKTTAFIGSTGSGKSTLINLIPRFYDATSGQVKVNGVDVRDTSLYKLRESIGMVPQKGLLFSGTIRSNLTFGTNEATDDELKEYLRIAQADEFVNKFEDGLDHPISQGGQNVSGGQKQRLSIARALAKDPDILIFDDSFSALDFKTDAALRKELKTLCDKKQTTVLIVGQRIASIMHADQIIVLDEGRIVGKGTHEQLLSTCQIYQEIAQSQLTKEELTHA</sequence>
<keyword evidence="6 12" id="KW-0067">ATP-binding</keyword>
<dbReference type="SUPFAM" id="SSF90123">
    <property type="entry name" value="ABC transporter transmembrane region"/>
    <property type="match status" value="1"/>
</dbReference>
<dbReference type="PROSITE" id="PS00211">
    <property type="entry name" value="ABC_TRANSPORTER_1"/>
    <property type="match status" value="1"/>
</dbReference>
<dbReference type="InterPro" id="IPR036640">
    <property type="entry name" value="ABC1_TM_sf"/>
</dbReference>
<dbReference type="GO" id="GO:0005886">
    <property type="term" value="C:plasma membrane"/>
    <property type="evidence" value="ECO:0007669"/>
    <property type="project" value="UniProtKB-SubCell"/>
</dbReference>
<keyword evidence="7 9" id="KW-1133">Transmembrane helix</keyword>
<dbReference type="SUPFAM" id="SSF52540">
    <property type="entry name" value="P-loop containing nucleoside triphosphate hydrolases"/>
    <property type="match status" value="1"/>
</dbReference>
<feature type="transmembrane region" description="Helical" evidence="9">
    <location>
        <begin position="420"/>
        <end position="440"/>
    </location>
</feature>
<dbReference type="InterPro" id="IPR003439">
    <property type="entry name" value="ABC_transporter-like_ATP-bd"/>
</dbReference>
<dbReference type="InterPro" id="IPR039421">
    <property type="entry name" value="Type_1_exporter"/>
</dbReference>
<feature type="transmembrane region" description="Helical" evidence="9">
    <location>
        <begin position="311"/>
        <end position="330"/>
    </location>
</feature>
<feature type="transmembrane region" description="Helical" evidence="9">
    <location>
        <begin position="240"/>
        <end position="262"/>
    </location>
</feature>
<dbReference type="InterPro" id="IPR027417">
    <property type="entry name" value="P-loop_NTPase"/>
</dbReference>
<dbReference type="Gene3D" id="3.40.50.300">
    <property type="entry name" value="P-loop containing nucleotide triphosphate hydrolases"/>
    <property type="match status" value="1"/>
</dbReference>
<dbReference type="Pfam" id="PF00005">
    <property type="entry name" value="ABC_tran"/>
    <property type="match status" value="1"/>
</dbReference>
<evidence type="ECO:0000256" key="9">
    <source>
        <dbReference type="SAM" id="Phobius"/>
    </source>
</evidence>
<organism evidence="12 13">
    <name type="scientific">Kandleria vitulina DSM 20405</name>
    <dbReference type="NCBI Taxonomy" id="1410657"/>
    <lineage>
        <taxon>Bacteria</taxon>
        <taxon>Bacillati</taxon>
        <taxon>Bacillota</taxon>
        <taxon>Erysipelotrichia</taxon>
        <taxon>Erysipelotrichales</taxon>
        <taxon>Coprobacillaceae</taxon>
        <taxon>Kandleria</taxon>
    </lineage>
</organism>
<evidence type="ECO:0000256" key="5">
    <source>
        <dbReference type="ARBA" id="ARBA00022741"/>
    </source>
</evidence>
<proteinExistence type="predicted"/>
<dbReference type="Proteomes" id="UP000051841">
    <property type="component" value="Unassembled WGS sequence"/>
</dbReference>
<evidence type="ECO:0000313" key="13">
    <source>
        <dbReference type="Proteomes" id="UP000051841"/>
    </source>
</evidence>
<dbReference type="Pfam" id="PF00664">
    <property type="entry name" value="ABC_membrane"/>
    <property type="match status" value="1"/>
</dbReference>
<keyword evidence="8 9" id="KW-0472">Membrane</keyword>
<evidence type="ECO:0000256" key="8">
    <source>
        <dbReference type="ARBA" id="ARBA00023136"/>
    </source>
</evidence>
<feature type="transmembrane region" description="Helical" evidence="9">
    <location>
        <begin position="336"/>
        <end position="358"/>
    </location>
</feature>
<dbReference type="AlphaFoldDB" id="A0A0R2HD93"/>
<evidence type="ECO:0000259" key="11">
    <source>
        <dbReference type="PROSITE" id="PS50929"/>
    </source>
</evidence>
<dbReference type="InterPro" id="IPR017871">
    <property type="entry name" value="ABC_transporter-like_CS"/>
</dbReference>
<name>A0A0R2HD93_9FIRM</name>
<dbReference type="GO" id="GO:0016887">
    <property type="term" value="F:ATP hydrolysis activity"/>
    <property type="evidence" value="ECO:0007669"/>
    <property type="project" value="InterPro"/>
</dbReference>
<dbReference type="GO" id="GO:0140359">
    <property type="term" value="F:ABC-type transporter activity"/>
    <property type="evidence" value="ECO:0007669"/>
    <property type="project" value="InterPro"/>
</dbReference>
<dbReference type="PANTHER" id="PTHR24221:SF276">
    <property type="entry name" value="ABC TRANSPORTER, ATP-BINDING_PERMEASE PROTEIN"/>
    <property type="match status" value="1"/>
</dbReference>
<comment type="caution">
    <text evidence="12">The sequence shown here is derived from an EMBL/GenBank/DDBJ whole genome shotgun (WGS) entry which is preliminary data.</text>
</comment>
<feature type="domain" description="ABC transmembrane type-1" evidence="11">
    <location>
        <begin position="240"/>
        <end position="479"/>
    </location>
</feature>
<dbReference type="PANTHER" id="PTHR24221">
    <property type="entry name" value="ATP-BINDING CASSETTE SUB-FAMILY B"/>
    <property type="match status" value="1"/>
</dbReference>
<dbReference type="InterPro" id="IPR011527">
    <property type="entry name" value="ABC1_TM_dom"/>
</dbReference>
<feature type="domain" description="ABC transporter" evidence="10">
    <location>
        <begin position="514"/>
        <end position="751"/>
    </location>
</feature>
<keyword evidence="4 9" id="KW-0812">Transmembrane</keyword>
<comment type="subcellular location">
    <subcellularLocation>
        <location evidence="1">Cell membrane</location>
        <topology evidence="1">Multi-pass membrane protein</topology>
    </subcellularLocation>
</comment>
<evidence type="ECO:0000256" key="3">
    <source>
        <dbReference type="ARBA" id="ARBA00022475"/>
    </source>
</evidence>
<dbReference type="Gene3D" id="1.20.1560.10">
    <property type="entry name" value="ABC transporter type 1, transmembrane domain"/>
    <property type="match status" value="1"/>
</dbReference>
<keyword evidence="13" id="KW-1185">Reference proteome</keyword>
<evidence type="ECO:0000313" key="12">
    <source>
        <dbReference type="EMBL" id="KRN50978.1"/>
    </source>
</evidence>
<evidence type="ECO:0000259" key="10">
    <source>
        <dbReference type="PROSITE" id="PS50893"/>
    </source>
</evidence>
<evidence type="ECO:0000256" key="7">
    <source>
        <dbReference type="ARBA" id="ARBA00022989"/>
    </source>
</evidence>
<dbReference type="EMBL" id="JQBL01000004">
    <property type="protein sequence ID" value="KRN50978.1"/>
    <property type="molecule type" value="Genomic_DNA"/>
</dbReference>
<evidence type="ECO:0000256" key="1">
    <source>
        <dbReference type="ARBA" id="ARBA00004651"/>
    </source>
</evidence>
<dbReference type="FunFam" id="3.40.50.300:FF:000854">
    <property type="entry name" value="Multidrug ABC transporter ATP-binding protein"/>
    <property type="match status" value="1"/>
</dbReference>
<evidence type="ECO:0000256" key="2">
    <source>
        <dbReference type="ARBA" id="ARBA00022448"/>
    </source>
</evidence>
<dbReference type="PROSITE" id="PS50893">
    <property type="entry name" value="ABC_TRANSPORTER_2"/>
    <property type="match status" value="1"/>
</dbReference>
<gene>
    <name evidence="12" type="ORF">IV49_GL001472</name>
</gene>
<dbReference type="PROSITE" id="PS50929">
    <property type="entry name" value="ABC_TM1F"/>
    <property type="match status" value="1"/>
</dbReference>
<dbReference type="RefSeq" id="WP_031588442.1">
    <property type="nucleotide sequence ID" value="NZ_JNKN01000001.1"/>
</dbReference>
<feature type="transmembrane region" description="Helical" evidence="9">
    <location>
        <begin position="456"/>
        <end position="477"/>
    </location>
</feature>
<evidence type="ECO:0000256" key="6">
    <source>
        <dbReference type="ARBA" id="ARBA00022840"/>
    </source>
</evidence>
<evidence type="ECO:0000256" key="4">
    <source>
        <dbReference type="ARBA" id="ARBA00022692"/>
    </source>
</evidence>
<dbReference type="SMART" id="SM00382">
    <property type="entry name" value="AAA"/>
    <property type="match status" value="1"/>
</dbReference>
<dbReference type="GO" id="GO:0005524">
    <property type="term" value="F:ATP binding"/>
    <property type="evidence" value="ECO:0007669"/>
    <property type="project" value="UniProtKB-KW"/>
</dbReference>
<reference evidence="12 13" key="1">
    <citation type="journal article" date="2015" name="Genome Announc.">
        <title>Expanding the biotechnology potential of lactobacilli through comparative genomics of 213 strains and associated genera.</title>
        <authorList>
            <person name="Sun Z."/>
            <person name="Harris H.M."/>
            <person name="McCann A."/>
            <person name="Guo C."/>
            <person name="Argimon S."/>
            <person name="Zhang W."/>
            <person name="Yang X."/>
            <person name="Jeffery I.B."/>
            <person name="Cooney J.C."/>
            <person name="Kagawa T.F."/>
            <person name="Liu W."/>
            <person name="Song Y."/>
            <person name="Salvetti E."/>
            <person name="Wrobel A."/>
            <person name="Rasinkangas P."/>
            <person name="Parkhill J."/>
            <person name="Rea M.C."/>
            <person name="O'Sullivan O."/>
            <person name="Ritari J."/>
            <person name="Douillard F.P."/>
            <person name="Paul Ross R."/>
            <person name="Yang R."/>
            <person name="Briner A.E."/>
            <person name="Felis G.E."/>
            <person name="de Vos W.M."/>
            <person name="Barrangou R."/>
            <person name="Klaenhammer T.R."/>
            <person name="Caufield P.W."/>
            <person name="Cui Y."/>
            <person name="Zhang H."/>
            <person name="O'Toole P.W."/>
        </authorList>
    </citation>
    <scope>NUCLEOTIDE SEQUENCE [LARGE SCALE GENOMIC DNA]</scope>
    <source>
        <strain evidence="12 13">DSM 20405</strain>
    </source>
</reference>